<dbReference type="CDD" id="cd00130">
    <property type="entry name" value="PAS"/>
    <property type="match status" value="1"/>
</dbReference>
<evidence type="ECO:0000313" key="21">
    <source>
        <dbReference type="Proteomes" id="UP000502504"/>
    </source>
</evidence>
<keyword evidence="11" id="KW-0464">Manganese</keyword>
<evidence type="ECO:0000256" key="8">
    <source>
        <dbReference type="ARBA" id="ARBA00022840"/>
    </source>
</evidence>
<dbReference type="RefSeq" id="WP_078631980.1">
    <property type="nucleotide sequence ID" value="NZ_CM007717.1"/>
</dbReference>
<dbReference type="InterPro" id="IPR036457">
    <property type="entry name" value="PPM-type-like_dom_sf"/>
</dbReference>
<evidence type="ECO:0000256" key="5">
    <source>
        <dbReference type="ARBA" id="ARBA00022741"/>
    </source>
</evidence>
<dbReference type="Gene3D" id="3.30.450.20">
    <property type="entry name" value="PAS domain"/>
    <property type="match status" value="1"/>
</dbReference>
<dbReference type="SMART" id="SM00331">
    <property type="entry name" value="PP2C_SIG"/>
    <property type="match status" value="1"/>
</dbReference>
<dbReference type="EMBL" id="LHQL01000001">
    <property type="protein sequence ID" value="OOQ54839.1"/>
    <property type="molecule type" value="Genomic_DNA"/>
</dbReference>
<dbReference type="PANTHER" id="PTHR43156">
    <property type="entry name" value="STAGE II SPORULATION PROTEIN E-RELATED"/>
    <property type="match status" value="1"/>
</dbReference>
<dbReference type="EMBL" id="CP050692">
    <property type="protein sequence ID" value="QIT42482.1"/>
    <property type="molecule type" value="Genomic_DNA"/>
</dbReference>
<sequence length="717" mass="76546">MTGSTEQTDVVDALGDALAAAVRRTGAQSGGVYLLDQAEGVLGLVSLCGAPVDAFAPWWRTTYAAHGPAQDAIRGERLVWVSSLEELARCYPRAAANIPYQLAFAVVPFRDVRHCRGALLLMWAPGRSPRLSRRERGHIAYSVRRLARVLNTAPGPPVIPDRPRFVHLHHTQPGPQSPHAAAGLVERLPLGTLALDVGGRVAYVNTAAGALLGRPPAHLLGSRPGDSLPWLDTIAYMDAYRTALTSREPVALTVLRPPDQWLDLRFHTDDSGTSILITPDRSSRPAGTPPPASTVGMPESRIHLLMTMAAALTETIGVQDVVDLVAEQILPAFGAHGMIMYTADGARMHIIGHRGYDPAVVELIDGLPVDTELTPAGRVLATGTSSFFASRAELTREYPRAPQISDKEAWAFLPLLSSGRPLGGLLLAYNHPRLFTAAERSILTPLAGLVAQALDRARLYDAKHGLAHALQQTLLPQALPSVTGLEVAARYLPAGHGMNIGGDFYDLIRLTDTTAAAVIGDVQGHDMTAAALMGQVRMAVHSHATAGASPDQVLVRTDRDLADLNAGRFASCLYAHLDLAEHRLTLASAGHPPPLLRRPHDRARVVDVRPGPPLGIEVVAPAYPLTTLTLEPGAVLALYTDGLVESPGTDMARTTAGLARRLGAAGDLPLHQLLDRLLAHARRRRDRHTDDIALLLLQPTPLAQARAGPGTVSRPDG</sequence>
<dbReference type="GO" id="GO:0046872">
    <property type="term" value="F:metal ion binding"/>
    <property type="evidence" value="ECO:0007669"/>
    <property type="project" value="UniProtKB-KW"/>
</dbReference>
<dbReference type="EC" id="3.1.3.16" evidence="1"/>
<dbReference type="InterPro" id="IPR035965">
    <property type="entry name" value="PAS-like_dom_sf"/>
</dbReference>
<evidence type="ECO:0000256" key="4">
    <source>
        <dbReference type="ARBA" id="ARBA00022723"/>
    </source>
</evidence>
<keyword evidence="5" id="KW-0547">Nucleotide-binding</keyword>
<dbReference type="GO" id="GO:0005524">
    <property type="term" value="F:ATP binding"/>
    <property type="evidence" value="ECO:0007669"/>
    <property type="project" value="UniProtKB-KW"/>
</dbReference>
<dbReference type="GO" id="GO:0016301">
    <property type="term" value="F:kinase activity"/>
    <property type="evidence" value="ECO:0007669"/>
    <property type="project" value="UniProtKB-KW"/>
</dbReference>
<comment type="catalytic activity">
    <reaction evidence="12">
        <text>O-phospho-L-seryl-[protein] + H2O = L-seryl-[protein] + phosphate</text>
        <dbReference type="Rhea" id="RHEA:20629"/>
        <dbReference type="Rhea" id="RHEA-COMP:9863"/>
        <dbReference type="Rhea" id="RHEA-COMP:11604"/>
        <dbReference type="ChEBI" id="CHEBI:15377"/>
        <dbReference type="ChEBI" id="CHEBI:29999"/>
        <dbReference type="ChEBI" id="CHEBI:43474"/>
        <dbReference type="ChEBI" id="CHEBI:83421"/>
        <dbReference type="EC" id="3.1.3.16"/>
    </reaction>
</comment>
<keyword evidence="4" id="KW-0479">Metal-binding</keyword>
<evidence type="ECO:0000256" key="14">
    <source>
        <dbReference type="ARBA" id="ARBA00075117"/>
    </source>
</evidence>
<dbReference type="InterPro" id="IPR001932">
    <property type="entry name" value="PPM-type_phosphatase-like_dom"/>
</dbReference>
<evidence type="ECO:0000256" key="13">
    <source>
        <dbReference type="ARBA" id="ARBA00056274"/>
    </source>
</evidence>
<dbReference type="AlphaFoldDB" id="A0AAE6Y4V0"/>
<evidence type="ECO:0000256" key="12">
    <source>
        <dbReference type="ARBA" id="ARBA00047761"/>
    </source>
</evidence>
<dbReference type="Pfam" id="PF07228">
    <property type="entry name" value="SpoIIE"/>
    <property type="match status" value="1"/>
</dbReference>
<accession>A0AAE6Y4V0</accession>
<keyword evidence="7" id="KW-0378">Hydrolase</keyword>
<keyword evidence="3" id="KW-0808">Transferase</keyword>
<evidence type="ECO:0000256" key="9">
    <source>
        <dbReference type="ARBA" id="ARBA00022842"/>
    </source>
</evidence>
<evidence type="ECO:0000256" key="10">
    <source>
        <dbReference type="ARBA" id="ARBA00022912"/>
    </source>
</evidence>
<evidence type="ECO:0000256" key="7">
    <source>
        <dbReference type="ARBA" id="ARBA00022801"/>
    </source>
</evidence>
<proteinExistence type="predicted"/>
<name>A0AAE6Y4V0_STRAT</name>
<keyword evidence="2" id="KW-0597">Phosphoprotein</keyword>
<gene>
    <name evidence="18" type="ORF">AFM16_02060</name>
    <name evidence="19" type="ORF">HCX60_02245</name>
</gene>
<dbReference type="FunFam" id="3.60.40.10:FF:000005">
    <property type="entry name" value="Serine/threonine protein phosphatase"/>
    <property type="match status" value="1"/>
</dbReference>
<keyword evidence="8" id="KW-0067">ATP-binding</keyword>
<dbReference type="Proteomes" id="UP000502504">
    <property type="component" value="Chromosome"/>
</dbReference>
<keyword evidence="6" id="KW-0418">Kinase</keyword>
<dbReference type="InterPro" id="IPR052016">
    <property type="entry name" value="Bact_Sigma-Reg"/>
</dbReference>
<dbReference type="Pfam" id="PF08448">
    <property type="entry name" value="PAS_4"/>
    <property type="match status" value="1"/>
</dbReference>
<dbReference type="InterPro" id="IPR029016">
    <property type="entry name" value="GAF-like_dom_sf"/>
</dbReference>
<dbReference type="Proteomes" id="UP000190306">
    <property type="component" value="Chromosome"/>
</dbReference>
<evidence type="ECO:0000313" key="19">
    <source>
        <dbReference type="EMBL" id="QIT42482.1"/>
    </source>
</evidence>
<dbReference type="SMART" id="SM00091">
    <property type="entry name" value="PAS"/>
    <property type="match status" value="1"/>
</dbReference>
<evidence type="ECO:0000256" key="15">
    <source>
        <dbReference type="ARBA" id="ARBA00081350"/>
    </source>
</evidence>
<dbReference type="PANTHER" id="PTHR43156:SF2">
    <property type="entry name" value="STAGE II SPORULATION PROTEIN E"/>
    <property type="match status" value="1"/>
</dbReference>
<evidence type="ECO:0000313" key="20">
    <source>
        <dbReference type="Proteomes" id="UP000190306"/>
    </source>
</evidence>
<dbReference type="Gene3D" id="3.60.40.10">
    <property type="entry name" value="PPM-type phosphatase domain"/>
    <property type="match status" value="1"/>
</dbReference>
<evidence type="ECO:0000256" key="2">
    <source>
        <dbReference type="ARBA" id="ARBA00022553"/>
    </source>
</evidence>
<evidence type="ECO:0000259" key="17">
    <source>
        <dbReference type="PROSITE" id="PS50112"/>
    </source>
</evidence>
<keyword evidence="10" id="KW-0904">Protein phosphatase</keyword>
<dbReference type="SUPFAM" id="SSF55781">
    <property type="entry name" value="GAF domain-like"/>
    <property type="match status" value="2"/>
</dbReference>
<evidence type="ECO:0000256" key="16">
    <source>
        <dbReference type="SAM" id="MobiDB-lite"/>
    </source>
</evidence>
<dbReference type="PROSITE" id="PS50112">
    <property type="entry name" value="PAS"/>
    <property type="match status" value="1"/>
</dbReference>
<feature type="domain" description="PAS" evidence="17">
    <location>
        <begin position="184"/>
        <end position="221"/>
    </location>
</feature>
<dbReference type="InterPro" id="IPR013656">
    <property type="entry name" value="PAS_4"/>
</dbReference>
<dbReference type="GO" id="GO:0004722">
    <property type="term" value="F:protein serine/threonine phosphatase activity"/>
    <property type="evidence" value="ECO:0007669"/>
    <property type="project" value="UniProtKB-EC"/>
</dbReference>
<dbReference type="Pfam" id="PF13185">
    <property type="entry name" value="GAF_2"/>
    <property type="match status" value="1"/>
</dbReference>
<comment type="function">
    <text evidence="13">Primarily acts as an independent SigF regulator that is sensitive to the osmosensory signal, mediating the cross talk of PknD with the SigF regulon. Possesses both phosphatase and kinase activities. The kinase domain functions as a classic anti-sigma factor-like kinase to phosphorylate the anti-anti-sigma factor domain at the canonical regulatory site, and the phosphatase domain antagonizes this activity.</text>
</comment>
<keyword evidence="9" id="KW-0460">Magnesium</keyword>
<keyword evidence="20" id="KW-1185">Reference proteome</keyword>
<organism evidence="19 21">
    <name type="scientific">Streptomyces antibioticus</name>
    <dbReference type="NCBI Taxonomy" id="1890"/>
    <lineage>
        <taxon>Bacteria</taxon>
        <taxon>Bacillati</taxon>
        <taxon>Actinomycetota</taxon>
        <taxon>Actinomycetes</taxon>
        <taxon>Kitasatosporales</taxon>
        <taxon>Streptomycetaceae</taxon>
        <taxon>Streptomyces</taxon>
    </lineage>
</organism>
<dbReference type="InterPro" id="IPR000014">
    <property type="entry name" value="PAS"/>
</dbReference>
<reference evidence="18 20" key="1">
    <citation type="submission" date="2015-07" db="EMBL/GenBank/DDBJ databases">
        <title>Draft Genome Sequence of Streptomyces antibioticus, IMRU 3720 reveals insights in the evolution of actinomycin biosynthetic gene clusters in Streptomyces.</title>
        <authorList>
            <person name="Crnovcic I."/>
            <person name="Ruckert C."/>
            <person name="Kalinowksi J."/>
            <person name="Keller U."/>
        </authorList>
    </citation>
    <scope>NUCLEOTIDE SEQUENCE [LARGE SCALE GENOMIC DNA]</scope>
    <source>
        <strain evidence="18 20">DSM 41481</strain>
    </source>
</reference>
<evidence type="ECO:0000256" key="6">
    <source>
        <dbReference type="ARBA" id="ARBA00022777"/>
    </source>
</evidence>
<evidence type="ECO:0000256" key="1">
    <source>
        <dbReference type="ARBA" id="ARBA00013081"/>
    </source>
</evidence>
<dbReference type="SUPFAM" id="SSF81606">
    <property type="entry name" value="PP2C-like"/>
    <property type="match status" value="1"/>
</dbReference>
<dbReference type="Gene3D" id="3.30.450.40">
    <property type="match status" value="1"/>
</dbReference>
<evidence type="ECO:0000313" key="18">
    <source>
        <dbReference type="EMBL" id="OOQ54839.1"/>
    </source>
</evidence>
<evidence type="ECO:0000256" key="3">
    <source>
        <dbReference type="ARBA" id="ARBA00022679"/>
    </source>
</evidence>
<dbReference type="InterPro" id="IPR003018">
    <property type="entry name" value="GAF"/>
</dbReference>
<reference evidence="19 21" key="2">
    <citation type="submission" date="2020-03" db="EMBL/GenBank/DDBJ databases">
        <title>Is there a link between lipid content and antibiotic production in Streptomyces?</title>
        <authorList>
            <person name="David M."/>
            <person name="Lejeune C."/>
            <person name="Abreu S."/>
            <person name="Thibessard A."/>
            <person name="Leblond P."/>
            <person name="Chaminade P."/>
            <person name="Virolle M.-J."/>
        </authorList>
    </citation>
    <scope>NUCLEOTIDE SEQUENCE [LARGE SCALE GENOMIC DNA]</scope>
    <source>
        <strain evidence="19 21">DSM 41481</strain>
    </source>
</reference>
<protein>
    <recommendedName>
        <fullName evidence="1">protein-serine/threonine phosphatase</fullName>
        <ecNumber evidence="1">3.1.3.16</ecNumber>
    </recommendedName>
    <alternativeName>
        <fullName evidence="15">Protein-serine/threonine phosphatase</fullName>
    </alternativeName>
    <alternativeName>
        <fullName evidence="14">Serine/threonine-protein kinase</fullName>
    </alternativeName>
</protein>
<evidence type="ECO:0000256" key="11">
    <source>
        <dbReference type="ARBA" id="ARBA00023211"/>
    </source>
</evidence>
<dbReference type="SUPFAM" id="SSF55785">
    <property type="entry name" value="PYP-like sensor domain (PAS domain)"/>
    <property type="match status" value="1"/>
</dbReference>
<feature type="region of interest" description="Disordered" evidence="16">
    <location>
        <begin position="274"/>
        <end position="296"/>
    </location>
</feature>